<name>A0ABT1BY69_9BACT</name>
<feature type="chain" id="PRO_5047529288" evidence="1">
    <location>
        <begin position="20"/>
        <end position="417"/>
    </location>
</feature>
<dbReference type="InterPro" id="IPR027946">
    <property type="entry name" value="Ogl_dom"/>
</dbReference>
<feature type="domain" description="Oligogalacturonate lyase" evidence="2">
    <location>
        <begin position="49"/>
        <end position="416"/>
    </location>
</feature>
<dbReference type="Pfam" id="PF14583">
    <property type="entry name" value="Pectate_lyase22"/>
    <property type="match status" value="1"/>
</dbReference>
<evidence type="ECO:0000256" key="1">
    <source>
        <dbReference type="SAM" id="SignalP"/>
    </source>
</evidence>
<reference evidence="3 4" key="1">
    <citation type="submission" date="2022-06" db="EMBL/GenBank/DDBJ databases">
        <title>A taxonomic note on the genus Prevotella: Description of four novel genera and emended description of the genera Hallella and Xylanibacter.</title>
        <authorList>
            <person name="Hitch T.C.A."/>
        </authorList>
    </citation>
    <scope>NUCLEOTIDE SEQUENCE [LARGE SCALE GENOMIC DNA]</scope>
    <source>
        <strain evidence="3 4">DSM 100619</strain>
    </source>
</reference>
<dbReference type="RefSeq" id="WP_252761391.1">
    <property type="nucleotide sequence ID" value="NZ_JAMXLY010000036.1"/>
</dbReference>
<keyword evidence="3" id="KW-0456">Lyase</keyword>
<organism evidence="3 4">
    <name type="scientific">Segatella cerevisiae</name>
    <dbReference type="NCBI Taxonomy" id="2053716"/>
    <lineage>
        <taxon>Bacteria</taxon>
        <taxon>Pseudomonadati</taxon>
        <taxon>Bacteroidota</taxon>
        <taxon>Bacteroidia</taxon>
        <taxon>Bacteroidales</taxon>
        <taxon>Prevotellaceae</taxon>
        <taxon>Segatella</taxon>
    </lineage>
</organism>
<dbReference type="Proteomes" id="UP001204015">
    <property type="component" value="Unassembled WGS sequence"/>
</dbReference>
<dbReference type="Gene3D" id="2.130.10.10">
    <property type="entry name" value="YVTN repeat-like/Quinoprotein amine dehydrogenase"/>
    <property type="match status" value="1"/>
</dbReference>
<accession>A0ABT1BY69</accession>
<gene>
    <name evidence="3" type="ORF">NG821_09310</name>
</gene>
<proteinExistence type="predicted"/>
<evidence type="ECO:0000259" key="2">
    <source>
        <dbReference type="Pfam" id="PF14583"/>
    </source>
</evidence>
<dbReference type="SUPFAM" id="SSF82171">
    <property type="entry name" value="DPP6 N-terminal domain-like"/>
    <property type="match status" value="1"/>
</dbReference>
<evidence type="ECO:0000313" key="4">
    <source>
        <dbReference type="Proteomes" id="UP001204015"/>
    </source>
</evidence>
<evidence type="ECO:0000313" key="3">
    <source>
        <dbReference type="EMBL" id="MCO6026033.1"/>
    </source>
</evidence>
<dbReference type="InterPro" id="IPR015943">
    <property type="entry name" value="WD40/YVTN_repeat-like_dom_sf"/>
</dbReference>
<dbReference type="GO" id="GO:0016829">
    <property type="term" value="F:lyase activity"/>
    <property type="evidence" value="ECO:0007669"/>
    <property type="project" value="UniProtKB-KW"/>
</dbReference>
<sequence>MRILLCAIATMIASVSWSATPLKMGNPKPKAQLPVMETGGQKMPDEWIDKDTGHRIIRLTRRAGSNKSFYFNNNPFIGNEMVFGGSKSKKVAWNWWDDSRKGPWRQMFTVDLNTLKIRQLTNEPHAVNTEIVCPATHELFFQRADTVFSVNTDNCQRRIISVLPIKGAINCVNCNGTLLAGKLDDPQEMDIAMENPGKKSFDAIYKAKLKRTLFILNTKTGVMDTIFSDHAWLNHLQFSPTDSNLLMFCHEGPWQDVDRIWTINVKDHKAPKLIHKRTMYREIAGHEWFGADGKHIYFDLQKPRGVRFYVGKVDIKNGTEQDTELPRSAWSVHYNTSWDERFLVGDGGSPTSVAHSPEDQWIDKFTYDGDHFKIERLVNMKHHDYKLEPNVHVSPDDRWVIFRANFEGHTDVYAVEL</sequence>
<feature type="signal peptide" evidence="1">
    <location>
        <begin position="1"/>
        <end position="19"/>
    </location>
</feature>
<keyword evidence="1" id="KW-0732">Signal</keyword>
<protein>
    <submittedName>
        <fullName evidence="3">Oligogalacturonate lyase family protein</fullName>
    </submittedName>
</protein>
<comment type="caution">
    <text evidence="3">The sequence shown here is derived from an EMBL/GenBank/DDBJ whole genome shotgun (WGS) entry which is preliminary data.</text>
</comment>
<dbReference type="EMBL" id="JAMXLY010000036">
    <property type="protein sequence ID" value="MCO6026033.1"/>
    <property type="molecule type" value="Genomic_DNA"/>
</dbReference>
<keyword evidence="4" id="KW-1185">Reference proteome</keyword>